<evidence type="ECO:0000313" key="13">
    <source>
        <dbReference type="Proteomes" id="UP000839052"/>
    </source>
</evidence>
<feature type="transmembrane region" description="Helical" evidence="9">
    <location>
        <begin position="104"/>
        <end position="125"/>
    </location>
</feature>
<evidence type="ECO:0000259" key="10">
    <source>
        <dbReference type="PROSITE" id="PS51371"/>
    </source>
</evidence>
<comment type="subcellular location">
    <subcellularLocation>
        <location evidence="1">Membrane</location>
        <topology evidence="1">Multi-pass membrane protein</topology>
    </subcellularLocation>
</comment>
<dbReference type="PANTHER" id="PTHR22777">
    <property type="entry name" value="HEMOLYSIN-RELATED"/>
    <property type="match status" value="1"/>
</dbReference>
<feature type="domain" description="CNNM transmembrane" evidence="11">
    <location>
        <begin position="1"/>
        <end position="202"/>
    </location>
</feature>
<dbReference type="InterPro" id="IPR005170">
    <property type="entry name" value="Transptr-assoc_dom"/>
</dbReference>
<evidence type="ECO:0000256" key="5">
    <source>
        <dbReference type="ARBA" id="ARBA00023122"/>
    </source>
</evidence>
<accession>A0ABN8AMN9</accession>
<dbReference type="RefSeq" id="WP_239797706.1">
    <property type="nucleotide sequence ID" value="NZ_OU912926.1"/>
</dbReference>
<evidence type="ECO:0000259" key="11">
    <source>
        <dbReference type="PROSITE" id="PS51846"/>
    </source>
</evidence>
<evidence type="ECO:0000256" key="6">
    <source>
        <dbReference type="ARBA" id="ARBA00023136"/>
    </source>
</evidence>
<keyword evidence="4 8" id="KW-1133">Transmembrane helix</keyword>
<dbReference type="SUPFAM" id="SSF56176">
    <property type="entry name" value="FAD-binding/transporter-associated domain-like"/>
    <property type="match status" value="1"/>
</dbReference>
<dbReference type="InterPro" id="IPR036318">
    <property type="entry name" value="FAD-bd_PCMH-like_sf"/>
</dbReference>
<evidence type="ECO:0000256" key="7">
    <source>
        <dbReference type="PROSITE-ProRule" id="PRU00703"/>
    </source>
</evidence>
<dbReference type="SMART" id="SM01091">
    <property type="entry name" value="CorC_HlyC"/>
    <property type="match status" value="1"/>
</dbReference>
<dbReference type="InterPro" id="IPR000644">
    <property type="entry name" value="CBS_dom"/>
</dbReference>
<keyword evidence="13" id="KW-1185">Reference proteome</keyword>
<keyword evidence="5 7" id="KW-0129">CBS domain</keyword>
<evidence type="ECO:0000256" key="9">
    <source>
        <dbReference type="SAM" id="Phobius"/>
    </source>
</evidence>
<dbReference type="PROSITE" id="PS51846">
    <property type="entry name" value="CNNM"/>
    <property type="match status" value="1"/>
</dbReference>
<evidence type="ECO:0000256" key="2">
    <source>
        <dbReference type="ARBA" id="ARBA00022692"/>
    </source>
</evidence>
<dbReference type="Pfam" id="PF00571">
    <property type="entry name" value="CBS"/>
    <property type="match status" value="2"/>
</dbReference>
<name>A0ABN8AMN9_9PROT</name>
<dbReference type="InterPro" id="IPR046342">
    <property type="entry name" value="CBS_dom_sf"/>
</dbReference>
<dbReference type="Gene3D" id="3.10.580.10">
    <property type="entry name" value="CBS-domain"/>
    <property type="match status" value="1"/>
</dbReference>
<proteinExistence type="predicted"/>
<evidence type="ECO:0000256" key="4">
    <source>
        <dbReference type="ARBA" id="ARBA00022989"/>
    </source>
</evidence>
<reference evidence="12 13" key="1">
    <citation type="submission" date="2021-10" db="EMBL/GenBank/DDBJ databases">
        <authorList>
            <person name="Koch H."/>
        </authorList>
    </citation>
    <scope>NUCLEOTIDE SEQUENCE [LARGE SCALE GENOMIC DNA]</scope>
    <source>
        <strain evidence="12">6680</strain>
    </source>
</reference>
<feature type="transmembrane region" description="Helical" evidence="9">
    <location>
        <begin position="6"/>
        <end position="30"/>
    </location>
</feature>
<evidence type="ECO:0000256" key="3">
    <source>
        <dbReference type="ARBA" id="ARBA00022737"/>
    </source>
</evidence>
<protein>
    <submittedName>
        <fullName evidence="12">Membrane protein</fullName>
    </submittedName>
</protein>
<gene>
    <name evidence="12" type="ORF">NTG6680_2765</name>
</gene>
<organism evidence="12 13">
    <name type="scientific">Candidatus Nitrotoga arctica</name>
    <dbReference type="NCBI Taxonomy" id="453162"/>
    <lineage>
        <taxon>Bacteria</taxon>
        <taxon>Pseudomonadati</taxon>
        <taxon>Pseudomonadota</taxon>
        <taxon>Betaproteobacteria</taxon>
        <taxon>Nitrosomonadales</taxon>
        <taxon>Gallionellaceae</taxon>
        <taxon>Candidatus Nitrotoga</taxon>
    </lineage>
</organism>
<dbReference type="InterPro" id="IPR002550">
    <property type="entry name" value="CNNM"/>
</dbReference>
<dbReference type="Pfam" id="PF01595">
    <property type="entry name" value="CNNM"/>
    <property type="match status" value="1"/>
</dbReference>
<evidence type="ECO:0000313" key="12">
    <source>
        <dbReference type="EMBL" id="CAG9934014.1"/>
    </source>
</evidence>
<sequence length="450" mass="49681">MLSNNLMDILFLITLILLNGIFAMSEIALVTARHVRLARLAADGDTSAEVAMSLGENPTRFLSAIQIGITSIGILNGIVGEAVFAAPFAAWLQTLGVDQRPSELGATALVVVVITYLSIVIGELVPKRIAQFNPEGIARLVARPIHILALITHPFVRLLSISTDALLRMMGKSQQAEPGVTEEEIHAMLEEGSEAGIIEQHEHDMVRNVFRLDERQVGSLMIPRADIVYLDINQPLEANLLRMAESDHSRFPVCRGGLGDLLGVATIKQLFNQTFNGGHPDLTAQLHQCVFVTESLTGLELLAQFQGSDTHMVFVIDEYGEVQGLVTLQDVLEAVTGEFRPPDIEDRWAVQREDGSWLLDGMIPVPELKDQLELKSVPEEDKGRYHTLSGMVMWLLGRLPKVTDVVMWEQWRLEVVDLDGKRIDKVLASRLSEPVQVSGVSEAPQTERLD</sequence>
<dbReference type="Proteomes" id="UP000839052">
    <property type="component" value="Chromosome"/>
</dbReference>
<dbReference type="CDD" id="cd04590">
    <property type="entry name" value="CBS_pair_CorC_HlyC_assoc"/>
    <property type="match status" value="1"/>
</dbReference>
<feature type="transmembrane region" description="Helical" evidence="9">
    <location>
        <begin position="67"/>
        <end position="92"/>
    </location>
</feature>
<dbReference type="EMBL" id="OU912926">
    <property type="protein sequence ID" value="CAG9934014.1"/>
    <property type="molecule type" value="Genomic_DNA"/>
</dbReference>
<feature type="domain" description="CBS" evidence="10">
    <location>
        <begin position="285"/>
        <end position="344"/>
    </location>
</feature>
<keyword evidence="6 8" id="KW-0472">Membrane</keyword>
<keyword evidence="2 8" id="KW-0812">Transmembrane</keyword>
<evidence type="ECO:0000256" key="8">
    <source>
        <dbReference type="PROSITE-ProRule" id="PRU01193"/>
    </source>
</evidence>
<dbReference type="PANTHER" id="PTHR22777:SF17">
    <property type="entry name" value="UPF0053 PROTEIN SLL0260"/>
    <property type="match status" value="1"/>
</dbReference>
<dbReference type="PROSITE" id="PS51371">
    <property type="entry name" value="CBS"/>
    <property type="match status" value="2"/>
</dbReference>
<feature type="transmembrane region" description="Helical" evidence="9">
    <location>
        <begin position="137"/>
        <end position="156"/>
    </location>
</feature>
<evidence type="ECO:0000256" key="1">
    <source>
        <dbReference type="ARBA" id="ARBA00004141"/>
    </source>
</evidence>
<dbReference type="InterPro" id="IPR016169">
    <property type="entry name" value="FAD-bd_PCMH_sub2"/>
</dbReference>
<dbReference type="InterPro" id="IPR044751">
    <property type="entry name" value="Ion_transp-like_CBS"/>
</dbReference>
<keyword evidence="3" id="KW-0677">Repeat</keyword>
<dbReference type="Gene3D" id="3.30.465.10">
    <property type="match status" value="1"/>
</dbReference>
<feature type="domain" description="CBS" evidence="10">
    <location>
        <begin position="221"/>
        <end position="282"/>
    </location>
</feature>
<dbReference type="Pfam" id="PF03471">
    <property type="entry name" value="CorC_HlyC"/>
    <property type="match status" value="1"/>
</dbReference>
<dbReference type="SUPFAM" id="SSF54631">
    <property type="entry name" value="CBS-domain pair"/>
    <property type="match status" value="1"/>
</dbReference>